<dbReference type="EMBL" id="SNYR01000003">
    <property type="protein sequence ID" value="TDQ61918.1"/>
    <property type="molecule type" value="Genomic_DNA"/>
</dbReference>
<gene>
    <name evidence="2" type="ORF">ATL17_3022</name>
</gene>
<dbReference type="OrthoDB" id="9779233at2"/>
<reference evidence="2 3" key="1">
    <citation type="submission" date="2019-03" db="EMBL/GenBank/DDBJ databases">
        <title>Genomic Encyclopedia of Type Strains, Phase III (KMG-III): the genomes of soil and plant-associated and newly described type strains.</title>
        <authorList>
            <person name="Whitman W."/>
        </authorList>
    </citation>
    <scope>NUCLEOTIDE SEQUENCE [LARGE SCALE GENOMIC DNA]</scope>
    <source>
        <strain evidence="2 3">CGMCC 1.7002</strain>
    </source>
</reference>
<dbReference type="PROSITE" id="PS50244">
    <property type="entry name" value="S5A_REDUCTASE"/>
    <property type="match status" value="1"/>
</dbReference>
<evidence type="ECO:0000256" key="1">
    <source>
        <dbReference type="SAM" id="Phobius"/>
    </source>
</evidence>
<dbReference type="Gene3D" id="1.20.120.1630">
    <property type="match status" value="1"/>
</dbReference>
<feature type="transmembrane region" description="Helical" evidence="1">
    <location>
        <begin position="20"/>
        <end position="45"/>
    </location>
</feature>
<accession>A0A4R6VJY5</accession>
<dbReference type="PANTHER" id="PTHR32251">
    <property type="entry name" value="3-OXO-5-ALPHA-STEROID 4-DEHYDROGENASE"/>
    <property type="match status" value="1"/>
</dbReference>
<dbReference type="Pfam" id="PF06966">
    <property type="entry name" value="DUF1295"/>
    <property type="match status" value="1"/>
</dbReference>
<dbReference type="AlphaFoldDB" id="A0A4R6VJY5"/>
<feature type="transmembrane region" description="Helical" evidence="1">
    <location>
        <begin position="113"/>
        <end position="133"/>
    </location>
</feature>
<keyword evidence="3" id="KW-1185">Reference proteome</keyword>
<protein>
    <submittedName>
        <fullName evidence="2">Uncharacterized protein DUF1295</fullName>
    </submittedName>
</protein>
<keyword evidence="1" id="KW-0812">Transmembrane</keyword>
<dbReference type="PANTHER" id="PTHR32251:SF15">
    <property type="entry name" value="3-OXO-5-ALPHA-STEROID 4-DEHYDROGENASE (DUF1295)"/>
    <property type="match status" value="1"/>
</dbReference>
<name>A0A4R6VJY5_9HYPH</name>
<evidence type="ECO:0000313" key="2">
    <source>
        <dbReference type="EMBL" id="TDQ61918.1"/>
    </source>
</evidence>
<proteinExistence type="predicted"/>
<keyword evidence="1" id="KW-0472">Membrane</keyword>
<sequence>MLELYGSKSKSVPQKITITLIELALIGLSAWIMFGSGGPLIANLVDWSLPATTPTRYGVILAFNIVILLRMGFMMFYLMKRTLPWSEAFAVPAAFALYYVGFAILVLPNDAPLGMVDYAAIALFALGCLLNTWSELQRHVFKQDPANKGKLYTGGLFAYSMHINFFGDIVWVGAYALIAGHWLGAAIPLMLFCTFAFYNVPLLDAYLRDRYGEPFEAYEARTKKLIPFIY</sequence>
<dbReference type="GO" id="GO:0016020">
    <property type="term" value="C:membrane"/>
    <property type="evidence" value="ECO:0007669"/>
    <property type="project" value="TreeGrafter"/>
</dbReference>
<feature type="transmembrane region" description="Helical" evidence="1">
    <location>
        <begin position="154"/>
        <end position="176"/>
    </location>
</feature>
<feature type="transmembrane region" description="Helical" evidence="1">
    <location>
        <begin position="57"/>
        <end position="77"/>
    </location>
</feature>
<keyword evidence="1" id="KW-1133">Transmembrane helix</keyword>
<feature type="transmembrane region" description="Helical" evidence="1">
    <location>
        <begin position="182"/>
        <end position="200"/>
    </location>
</feature>
<dbReference type="RefSeq" id="WP_133573598.1">
    <property type="nucleotide sequence ID" value="NZ_SNYR01000003.1"/>
</dbReference>
<comment type="caution">
    <text evidence="2">The sequence shown here is derived from an EMBL/GenBank/DDBJ whole genome shotgun (WGS) entry which is preliminary data.</text>
</comment>
<dbReference type="InterPro" id="IPR010721">
    <property type="entry name" value="UstE-like"/>
</dbReference>
<evidence type="ECO:0000313" key="3">
    <source>
        <dbReference type="Proteomes" id="UP000295391"/>
    </source>
</evidence>
<dbReference type="Proteomes" id="UP000295391">
    <property type="component" value="Unassembled WGS sequence"/>
</dbReference>
<organism evidence="2 3">
    <name type="scientific">Maritalea mobilis</name>
    <dbReference type="NCBI Taxonomy" id="483324"/>
    <lineage>
        <taxon>Bacteria</taxon>
        <taxon>Pseudomonadati</taxon>
        <taxon>Pseudomonadota</taxon>
        <taxon>Alphaproteobacteria</taxon>
        <taxon>Hyphomicrobiales</taxon>
        <taxon>Devosiaceae</taxon>
        <taxon>Maritalea</taxon>
    </lineage>
</organism>
<feature type="transmembrane region" description="Helical" evidence="1">
    <location>
        <begin position="89"/>
        <end position="107"/>
    </location>
</feature>